<feature type="region of interest" description="Disordered" evidence="1">
    <location>
        <begin position="1"/>
        <end position="46"/>
    </location>
</feature>
<evidence type="ECO:0000256" key="1">
    <source>
        <dbReference type="SAM" id="MobiDB-lite"/>
    </source>
</evidence>
<accession>A0A4P2R3Y1</accession>
<organism evidence="2 3">
    <name type="scientific">Sorangium cellulosum</name>
    <name type="common">Polyangium cellulosum</name>
    <dbReference type="NCBI Taxonomy" id="56"/>
    <lineage>
        <taxon>Bacteria</taxon>
        <taxon>Pseudomonadati</taxon>
        <taxon>Myxococcota</taxon>
        <taxon>Polyangia</taxon>
        <taxon>Polyangiales</taxon>
        <taxon>Polyangiaceae</taxon>
        <taxon>Sorangium</taxon>
    </lineage>
</organism>
<protein>
    <submittedName>
        <fullName evidence="2">Uncharacterized protein</fullName>
    </submittedName>
</protein>
<proteinExistence type="predicted"/>
<name>A0A4P2R3Y1_SORCE</name>
<feature type="compositionally biased region" description="Pro residues" evidence="1">
    <location>
        <begin position="18"/>
        <end position="45"/>
    </location>
</feature>
<dbReference type="EMBL" id="CP012672">
    <property type="protein sequence ID" value="AUX37418.1"/>
    <property type="molecule type" value="Genomic_DNA"/>
</dbReference>
<dbReference type="Proteomes" id="UP000295497">
    <property type="component" value="Chromosome"/>
</dbReference>
<sequence length="90" mass="9162">MDARGLAAAPPAAARAPAPAPPEPPAPAPPPPPEPPFPPSPPPEPLADVVVAEEVRDAYPLAHARLTMPSAFLQHSSGAACLPFTMQYGS</sequence>
<feature type="compositionally biased region" description="Low complexity" evidence="1">
    <location>
        <begin position="7"/>
        <end position="17"/>
    </location>
</feature>
<evidence type="ECO:0000313" key="2">
    <source>
        <dbReference type="EMBL" id="AUX37418.1"/>
    </source>
</evidence>
<evidence type="ECO:0000313" key="3">
    <source>
        <dbReference type="Proteomes" id="UP000295497"/>
    </source>
</evidence>
<reference evidence="2 3" key="1">
    <citation type="submission" date="2015-09" db="EMBL/GenBank/DDBJ databases">
        <title>Sorangium comparison.</title>
        <authorList>
            <person name="Zaburannyi N."/>
            <person name="Bunk B."/>
            <person name="Overmann J."/>
            <person name="Mueller R."/>
        </authorList>
    </citation>
    <scope>NUCLEOTIDE SEQUENCE [LARGE SCALE GENOMIC DNA]</scope>
    <source>
        <strain evidence="2 3">So ce836</strain>
    </source>
</reference>
<dbReference type="AlphaFoldDB" id="A0A4P2R3Y1"/>
<gene>
    <name evidence="2" type="ORF">SOCE836_096410</name>
</gene>
<dbReference type="RefSeq" id="WP_165374514.1">
    <property type="nucleotide sequence ID" value="NZ_CP012672.1"/>
</dbReference>